<reference evidence="5" key="1">
    <citation type="journal article" date="2018" name="Front. Microbiol.">
        <title>Genome-Based Analysis Reveals the Taxonomy and Diversity of the Family Idiomarinaceae.</title>
        <authorList>
            <person name="Liu Y."/>
            <person name="Lai Q."/>
            <person name="Shao Z."/>
        </authorList>
    </citation>
    <scope>NUCLEOTIDE SEQUENCE [LARGE SCALE GENOMIC DNA]</scope>
    <source>
        <strain evidence="5">c121</strain>
    </source>
</reference>
<dbReference type="RefSeq" id="WP_026861929.1">
    <property type="nucleotide sequence ID" value="NZ_JAHVIQ010000001.1"/>
</dbReference>
<dbReference type="EMBL" id="PIQE01000001">
    <property type="protein sequence ID" value="RUO74211.1"/>
    <property type="molecule type" value="Genomic_DNA"/>
</dbReference>
<dbReference type="InterPro" id="IPR050595">
    <property type="entry name" value="Bact_response_regulator"/>
</dbReference>
<feature type="domain" description="Response regulatory" evidence="3">
    <location>
        <begin position="4"/>
        <end position="120"/>
    </location>
</feature>
<accession>A0A432Z8R1</accession>
<comment type="caution">
    <text evidence="4">The sequence shown here is derived from an EMBL/GenBank/DDBJ whole genome shotgun (WGS) entry which is preliminary data.</text>
</comment>
<dbReference type="SMART" id="SM00448">
    <property type="entry name" value="REC"/>
    <property type="match status" value="1"/>
</dbReference>
<feature type="modified residue" description="4-aspartylphosphate" evidence="2">
    <location>
        <position position="53"/>
    </location>
</feature>
<dbReference type="PANTHER" id="PTHR44591:SF3">
    <property type="entry name" value="RESPONSE REGULATORY DOMAIN-CONTAINING PROTEIN"/>
    <property type="match status" value="1"/>
</dbReference>
<sequence>MSRKLLLVEDKPTTRAALLEMLAHTPFVVDCANDGLEGLNKAKAEHYDVVLADHKMPLMDGINLLRNLRALESYAQTPLLLMSTQDLKQVEESATRSGADLCLPKPIDQQRLLELLADLWQTMQTPLRPEIS</sequence>
<dbReference type="InterPro" id="IPR011006">
    <property type="entry name" value="CheY-like_superfamily"/>
</dbReference>
<keyword evidence="1 2" id="KW-0597">Phosphoprotein</keyword>
<dbReference type="SUPFAM" id="SSF52172">
    <property type="entry name" value="CheY-like"/>
    <property type="match status" value="1"/>
</dbReference>
<dbReference type="Gene3D" id="3.40.50.2300">
    <property type="match status" value="1"/>
</dbReference>
<keyword evidence="5" id="KW-1185">Reference proteome</keyword>
<dbReference type="PROSITE" id="PS50110">
    <property type="entry name" value="RESPONSE_REGULATORY"/>
    <property type="match status" value="1"/>
</dbReference>
<evidence type="ECO:0000313" key="4">
    <source>
        <dbReference type="EMBL" id="RUO74211.1"/>
    </source>
</evidence>
<gene>
    <name evidence="4" type="ORF">CWI80_02325</name>
</gene>
<dbReference type="CDD" id="cd17546">
    <property type="entry name" value="REC_hyHK_CKI1_RcsC-like"/>
    <property type="match status" value="1"/>
</dbReference>
<dbReference type="GO" id="GO:0000160">
    <property type="term" value="P:phosphorelay signal transduction system"/>
    <property type="evidence" value="ECO:0007669"/>
    <property type="project" value="InterPro"/>
</dbReference>
<name>A0A432Z8R1_9GAMM</name>
<dbReference type="STRING" id="1122124.GCA_000423165_00935"/>
<protein>
    <submittedName>
        <fullName evidence="4">Response regulator</fullName>
    </submittedName>
</protein>
<dbReference type="InterPro" id="IPR001789">
    <property type="entry name" value="Sig_transdc_resp-reg_receiver"/>
</dbReference>
<proteinExistence type="predicted"/>
<dbReference type="AlphaFoldDB" id="A0A432Z8R1"/>
<organism evidence="4 5">
    <name type="scientific">Pseudidiomarina sediminum</name>
    <dbReference type="NCBI Taxonomy" id="431675"/>
    <lineage>
        <taxon>Bacteria</taxon>
        <taxon>Pseudomonadati</taxon>
        <taxon>Pseudomonadota</taxon>
        <taxon>Gammaproteobacteria</taxon>
        <taxon>Alteromonadales</taxon>
        <taxon>Idiomarinaceae</taxon>
        <taxon>Pseudidiomarina</taxon>
    </lineage>
</organism>
<evidence type="ECO:0000256" key="1">
    <source>
        <dbReference type="ARBA" id="ARBA00022553"/>
    </source>
</evidence>
<evidence type="ECO:0000313" key="5">
    <source>
        <dbReference type="Proteomes" id="UP000287022"/>
    </source>
</evidence>
<dbReference type="Proteomes" id="UP000287022">
    <property type="component" value="Unassembled WGS sequence"/>
</dbReference>
<dbReference type="Pfam" id="PF00072">
    <property type="entry name" value="Response_reg"/>
    <property type="match status" value="1"/>
</dbReference>
<evidence type="ECO:0000256" key="2">
    <source>
        <dbReference type="PROSITE-ProRule" id="PRU00169"/>
    </source>
</evidence>
<evidence type="ECO:0000259" key="3">
    <source>
        <dbReference type="PROSITE" id="PS50110"/>
    </source>
</evidence>
<dbReference type="PANTHER" id="PTHR44591">
    <property type="entry name" value="STRESS RESPONSE REGULATOR PROTEIN 1"/>
    <property type="match status" value="1"/>
</dbReference>